<evidence type="ECO:0000256" key="3">
    <source>
        <dbReference type="SAM" id="SignalP"/>
    </source>
</evidence>
<dbReference type="Pfam" id="PF00497">
    <property type="entry name" value="SBP_bac_3"/>
    <property type="match status" value="1"/>
</dbReference>
<name>A0ABZ2RI88_ECTME</name>
<feature type="signal peptide" evidence="3">
    <location>
        <begin position="1"/>
        <end position="21"/>
    </location>
</feature>
<evidence type="ECO:0000313" key="6">
    <source>
        <dbReference type="Proteomes" id="UP001476583"/>
    </source>
</evidence>
<evidence type="ECO:0000259" key="4">
    <source>
        <dbReference type="Pfam" id="PF00497"/>
    </source>
</evidence>
<keyword evidence="6" id="KW-1185">Reference proteome</keyword>
<feature type="domain" description="Solute-binding protein family 3/N-terminal" evidence="4">
    <location>
        <begin position="26"/>
        <end position="246"/>
    </location>
</feature>
<protein>
    <submittedName>
        <fullName evidence="5">Transporter substrate-binding domain-containing protein</fullName>
    </submittedName>
</protein>
<comment type="similarity">
    <text evidence="1">Belongs to the bacterial solute-binding protein 3 family.</text>
</comment>
<evidence type="ECO:0000256" key="1">
    <source>
        <dbReference type="ARBA" id="ARBA00010333"/>
    </source>
</evidence>
<dbReference type="InterPro" id="IPR001638">
    <property type="entry name" value="Solute-binding_3/MltF_N"/>
</dbReference>
<gene>
    <name evidence="5" type="ORF">WG219_01240</name>
</gene>
<dbReference type="Proteomes" id="UP001476583">
    <property type="component" value="Chromosome"/>
</dbReference>
<reference evidence="5 6" key="1">
    <citation type="submission" date="2024-03" db="EMBL/GenBank/DDBJ databases">
        <title>Complete genome of BD2.</title>
        <authorList>
            <person name="Cao G."/>
        </authorList>
    </citation>
    <scope>NUCLEOTIDE SEQUENCE [LARGE SCALE GENOMIC DNA]</scope>
    <source>
        <strain evidence="5 6">BD2</strain>
    </source>
</reference>
<accession>A0ABZ2RI88</accession>
<keyword evidence="2 3" id="KW-0732">Signal</keyword>
<dbReference type="SUPFAM" id="SSF53850">
    <property type="entry name" value="Periplasmic binding protein-like II"/>
    <property type="match status" value="1"/>
</dbReference>
<dbReference type="Gene3D" id="3.40.190.10">
    <property type="entry name" value="Periplasmic binding protein-like II"/>
    <property type="match status" value="2"/>
</dbReference>
<organism evidence="5 6">
    <name type="scientific">Ectopseudomonas mendocina</name>
    <name type="common">Pseudomonas mendocina</name>
    <dbReference type="NCBI Taxonomy" id="300"/>
    <lineage>
        <taxon>Bacteria</taxon>
        <taxon>Pseudomonadati</taxon>
        <taxon>Pseudomonadota</taxon>
        <taxon>Gammaproteobacteria</taxon>
        <taxon>Pseudomonadales</taxon>
        <taxon>Pseudomonadaceae</taxon>
        <taxon>Ectopseudomonas</taxon>
    </lineage>
</organism>
<evidence type="ECO:0000313" key="5">
    <source>
        <dbReference type="EMBL" id="WXL26140.1"/>
    </source>
</evidence>
<evidence type="ECO:0000256" key="2">
    <source>
        <dbReference type="ARBA" id="ARBA00022729"/>
    </source>
</evidence>
<feature type="chain" id="PRO_5045977940" evidence="3">
    <location>
        <begin position="22"/>
        <end position="257"/>
    </location>
</feature>
<dbReference type="PANTHER" id="PTHR35936:SF25">
    <property type="entry name" value="ABC TRANSPORTER SUBSTRATE-BINDING PROTEIN"/>
    <property type="match status" value="1"/>
</dbReference>
<sequence>MSRFRAVVSAFCLLLCVGLQAQEVRLVTGDGYAPYTAKSLPEGGMLALVVRKAFESRGMTSSVQWRPWNRGFLQTQSGQFDATFPYIVSPERQALFLYSDPLYIGEQFIFSRAGEPIDSATPETLSGKRFCYPLGWQAPEPVEQLLKAGKLRRHSPQGMAECAQLLLLKRDDFFMAERHMGAMVLEQLGAAAEQFTHSSEPINRNTLHLVIPKSLPNAQQLMSEFNQGLAALHASGEYQRLLDDYLRRINEHVSVLP</sequence>
<dbReference type="EMBL" id="CP148074">
    <property type="protein sequence ID" value="WXL26140.1"/>
    <property type="molecule type" value="Genomic_DNA"/>
</dbReference>
<dbReference type="PANTHER" id="PTHR35936">
    <property type="entry name" value="MEMBRANE-BOUND LYTIC MUREIN TRANSGLYCOSYLASE F"/>
    <property type="match status" value="1"/>
</dbReference>
<proteinExistence type="inferred from homology"/>